<protein>
    <submittedName>
        <fullName evidence="1">Uncharacterized protein</fullName>
    </submittedName>
</protein>
<dbReference type="AlphaFoldDB" id="A0A6A3VCC1"/>
<proteinExistence type="predicted"/>
<accession>A0A6A3VCC1</accession>
<organism evidence="1 2">
    <name type="scientific">Phytophthora fragariae</name>
    <dbReference type="NCBI Taxonomy" id="53985"/>
    <lineage>
        <taxon>Eukaryota</taxon>
        <taxon>Sar</taxon>
        <taxon>Stramenopiles</taxon>
        <taxon>Oomycota</taxon>
        <taxon>Peronosporomycetes</taxon>
        <taxon>Peronosporales</taxon>
        <taxon>Peronosporaceae</taxon>
        <taxon>Phytophthora</taxon>
    </lineage>
</organism>
<feature type="non-terminal residue" evidence="1">
    <location>
        <position position="496"/>
    </location>
</feature>
<name>A0A6A3VCC1_9STRA</name>
<sequence>MSYAVLSFVKSDKKSHVGAKTRSRPARLLERLRHDRSSADRRLYEAQHRARVTGHVRGAELRAATRLSQSDYWSGFATTGAAPIAASMKPSTALVLPDMSYAVLSFVKSDKKSHVGAKTRSRPARLLERLRHHRSSADRRQYEAQHRARVTGHVRGAELRDATRLSQSDYWSGFATTRAAQIAASMKPSTALVLPDMSYAVLSFVKSDKKSHVGAKTRSRPARLLERLRHHRSSADRRQYEAQHRARVTGHVRGAELRDATRLSQSDYWSGFATTGAAPIAASMKPSTAHVLPDMSYAVLSFVKSDKKSHVGAKTRSRPARLLERLRHHRSSADRRLYEAQNRAHVAGHVVRGAELRGATRLSQSDYWSGFATTGAAPIAASMKPSTALVLPDMSYAVLSFVKSDKKSHVGAKTRSRPARLLERLRHHRSSADRRLYEAQNRAHVAGHVVRGAELRGATRLSQSDYWSGFATTGAAPIAASMKPSTALVLPDMSYA</sequence>
<comment type="caution">
    <text evidence="1">The sequence shown here is derived from an EMBL/GenBank/DDBJ whole genome shotgun (WGS) entry which is preliminary data.</text>
</comment>
<dbReference type="Proteomes" id="UP000440367">
    <property type="component" value="Unassembled WGS sequence"/>
</dbReference>
<evidence type="ECO:0000313" key="1">
    <source>
        <dbReference type="EMBL" id="KAE9163878.1"/>
    </source>
</evidence>
<dbReference type="EMBL" id="QXGD01006152">
    <property type="protein sequence ID" value="KAE9163878.1"/>
    <property type="molecule type" value="Genomic_DNA"/>
</dbReference>
<gene>
    <name evidence="1" type="ORF">PF002_g31746</name>
</gene>
<reference evidence="1 2" key="1">
    <citation type="submission" date="2018-08" db="EMBL/GenBank/DDBJ databases">
        <title>Genomic investigation of the strawberry pathogen Phytophthora fragariae indicates pathogenicity is determined by transcriptional variation in three key races.</title>
        <authorList>
            <person name="Adams T.M."/>
            <person name="Armitage A.D."/>
            <person name="Sobczyk M.K."/>
            <person name="Bates H.J."/>
            <person name="Dunwell J.M."/>
            <person name="Nellist C.F."/>
            <person name="Harrison R.J."/>
        </authorList>
    </citation>
    <scope>NUCLEOTIDE SEQUENCE [LARGE SCALE GENOMIC DNA]</scope>
    <source>
        <strain evidence="1 2">BC-1</strain>
    </source>
</reference>
<evidence type="ECO:0000313" key="2">
    <source>
        <dbReference type="Proteomes" id="UP000440367"/>
    </source>
</evidence>